<dbReference type="EMBL" id="AY814837">
    <property type="protein sequence ID" value="AAW26569.1"/>
    <property type="molecule type" value="mRNA"/>
</dbReference>
<protein>
    <submittedName>
        <fullName evidence="1">SJCHGC02272 protein</fullName>
    </submittedName>
</protein>
<dbReference type="AlphaFoldDB" id="Q5DC87"/>
<reference evidence="1" key="1">
    <citation type="submission" date="2004-11" db="EMBL/GenBank/DDBJ databases">
        <title>The full-length cDNA sequences of Schistosoma japonicum genes.</title>
        <authorList>
            <person name="Han Z."/>
        </authorList>
    </citation>
    <scope>NUCLEOTIDE SEQUENCE</scope>
</reference>
<proteinExistence type="evidence at transcript level"/>
<organism evidence="1">
    <name type="scientific">Schistosoma japonicum</name>
    <name type="common">Blood fluke</name>
    <dbReference type="NCBI Taxonomy" id="6182"/>
    <lineage>
        <taxon>Eukaryota</taxon>
        <taxon>Metazoa</taxon>
        <taxon>Spiralia</taxon>
        <taxon>Lophotrochozoa</taxon>
        <taxon>Platyhelminthes</taxon>
        <taxon>Trematoda</taxon>
        <taxon>Digenea</taxon>
        <taxon>Strigeidida</taxon>
        <taxon>Schistosomatoidea</taxon>
        <taxon>Schistosomatidae</taxon>
        <taxon>Schistosoma</taxon>
    </lineage>
</organism>
<accession>Q5DC87</accession>
<reference evidence="1" key="2">
    <citation type="journal article" date="2006" name="PLoS Pathog.">
        <title>New perspectives on host-parasite interplay by comparative transcriptomic and proteomic analyses of Schistosoma japonicum.</title>
        <authorList>
            <person name="Liu F."/>
            <person name="Lu J."/>
            <person name="Hu W."/>
            <person name="Wang S.Y."/>
            <person name="Cui S.J."/>
            <person name="Chi M."/>
            <person name="Yan Q."/>
            <person name="Wang X.R."/>
            <person name="Song H.D."/>
            <person name="Xu X.N."/>
            <person name="Wang J.J."/>
            <person name="Zhang X.L."/>
            <person name="Zhang X."/>
            <person name="Wang Z.Q."/>
            <person name="Xue C.L."/>
            <person name="Brindley P.J."/>
            <person name="McManus D.P."/>
            <person name="Yang P.Y."/>
            <person name="Feng Z."/>
            <person name="Chen Z."/>
            <person name="Han Z.G."/>
        </authorList>
    </citation>
    <scope>NUCLEOTIDE SEQUENCE</scope>
</reference>
<name>Q5DC87_SCHJA</name>
<evidence type="ECO:0000313" key="1">
    <source>
        <dbReference type="EMBL" id="AAW26569.1"/>
    </source>
</evidence>
<sequence>MDCTEVSLGDIEFKGPHAQVNVTVTRTTHFPLLSYFSDWTKPLRTTSWLRRYIDYMIVLYSRHKERVEYVRRTGVSPEYARTLCRLIGRTMTESWGYLLCYMEGFWRAV</sequence>